<gene>
    <name evidence="5" type="ORF">EQ803_29135</name>
</gene>
<protein>
    <submittedName>
        <fullName evidence="5">AAA family ATPase</fullName>
    </submittedName>
</protein>
<dbReference type="InterPro" id="IPR028350">
    <property type="entry name" value="DNAC/IstB-like"/>
</dbReference>
<sequence length="252" mass="28689">MNAQLITERLKKVGLVYIANQLDGILEDASKHNVTYSEFLNTLLQHEIEHKEGAALETRIKKSKLPFHKTIEDFDFSFQPSVSERRVKEVITGRYIENGENILLLGPPGVGKTHLAIGFAIEALRQGYTAYYTRADDFITSCRKAEQRGTTSRLVRSLSRCDVLIIDEMGYFPFDELSADLFFRIISKRYEKGSIILTSNKSYIEWGKIFGDDVLATAVLDRLLHYSTTFNIKGQSFRLREKQKAGIQPAVN</sequence>
<accession>A0A4Y8SX32</accession>
<dbReference type="SUPFAM" id="SSF52540">
    <property type="entry name" value="P-loop containing nucleoside triphosphate hydrolases"/>
    <property type="match status" value="1"/>
</dbReference>
<evidence type="ECO:0000313" key="6">
    <source>
        <dbReference type="Proteomes" id="UP000297630"/>
    </source>
</evidence>
<dbReference type="EMBL" id="SCLP01000031">
    <property type="protein sequence ID" value="TFF43402.1"/>
    <property type="molecule type" value="Genomic_DNA"/>
</dbReference>
<dbReference type="PANTHER" id="PTHR30050">
    <property type="entry name" value="CHROMOSOMAL REPLICATION INITIATOR PROTEIN DNAA"/>
    <property type="match status" value="1"/>
</dbReference>
<dbReference type="Proteomes" id="UP000297630">
    <property type="component" value="Unassembled WGS sequence"/>
</dbReference>
<dbReference type="NCBIfam" id="NF038214">
    <property type="entry name" value="IS21_help_AAA"/>
    <property type="match status" value="1"/>
</dbReference>
<evidence type="ECO:0000256" key="3">
    <source>
        <dbReference type="ARBA" id="ARBA00022840"/>
    </source>
</evidence>
<dbReference type="GO" id="GO:0006260">
    <property type="term" value="P:DNA replication"/>
    <property type="evidence" value="ECO:0007669"/>
    <property type="project" value="TreeGrafter"/>
</dbReference>
<dbReference type="PANTHER" id="PTHR30050:SF4">
    <property type="entry name" value="ATP-BINDING PROTEIN RV3427C IN INSERTION SEQUENCE-RELATED"/>
    <property type="match status" value="1"/>
</dbReference>
<dbReference type="PIRSF" id="PIRSF003073">
    <property type="entry name" value="DNAC_TnpB_IstB"/>
    <property type="match status" value="1"/>
</dbReference>
<comment type="caution">
    <text evidence="5">The sequence shown here is derived from an EMBL/GenBank/DDBJ whole genome shotgun (WGS) entry which is preliminary data.</text>
</comment>
<name>A0A4Y8SX32_BACTU</name>
<dbReference type="SMART" id="SM00382">
    <property type="entry name" value="AAA"/>
    <property type="match status" value="1"/>
</dbReference>
<evidence type="ECO:0000256" key="1">
    <source>
        <dbReference type="ARBA" id="ARBA00008059"/>
    </source>
</evidence>
<dbReference type="CDD" id="cd00009">
    <property type="entry name" value="AAA"/>
    <property type="match status" value="1"/>
</dbReference>
<dbReference type="AlphaFoldDB" id="A0A4Y8SX32"/>
<keyword evidence="2" id="KW-0547">Nucleotide-binding</keyword>
<evidence type="ECO:0000313" key="5">
    <source>
        <dbReference type="EMBL" id="TFF43402.1"/>
    </source>
</evidence>
<feature type="domain" description="AAA+ ATPase" evidence="4">
    <location>
        <begin position="98"/>
        <end position="230"/>
    </location>
</feature>
<dbReference type="Gene3D" id="3.40.50.300">
    <property type="entry name" value="P-loop containing nucleotide triphosphate hydrolases"/>
    <property type="match status" value="1"/>
</dbReference>
<evidence type="ECO:0000256" key="2">
    <source>
        <dbReference type="ARBA" id="ARBA00022741"/>
    </source>
</evidence>
<organism evidence="5 6">
    <name type="scientific">Bacillus thuringiensis</name>
    <dbReference type="NCBI Taxonomy" id="1428"/>
    <lineage>
        <taxon>Bacteria</taxon>
        <taxon>Bacillati</taxon>
        <taxon>Bacillota</taxon>
        <taxon>Bacilli</taxon>
        <taxon>Bacillales</taxon>
        <taxon>Bacillaceae</taxon>
        <taxon>Bacillus</taxon>
        <taxon>Bacillus cereus group</taxon>
    </lineage>
</organism>
<dbReference type="Pfam" id="PF01695">
    <property type="entry name" value="IstB_IS21"/>
    <property type="match status" value="1"/>
</dbReference>
<reference evidence="5 6" key="1">
    <citation type="submission" date="2019-01" db="EMBL/GenBank/DDBJ databases">
        <title>Draft genome sequence of Bacillus sp. DPC6431.</title>
        <authorList>
            <person name="Arbulu S."/>
            <person name="Murphy K."/>
            <person name="O'Sullivan O."/>
            <person name="Rea M.C."/>
            <person name="Hill C."/>
            <person name="Ross R.P."/>
        </authorList>
    </citation>
    <scope>NUCLEOTIDE SEQUENCE [LARGE SCALE GENOMIC DNA]</scope>
    <source>
        <strain evidence="5 6">DPC6431</strain>
    </source>
</reference>
<comment type="similarity">
    <text evidence="1">Belongs to the IS21/IS1162 putative ATP-binding protein family.</text>
</comment>
<evidence type="ECO:0000259" key="4">
    <source>
        <dbReference type="SMART" id="SM00382"/>
    </source>
</evidence>
<keyword evidence="3" id="KW-0067">ATP-binding</keyword>
<dbReference type="InterPro" id="IPR027417">
    <property type="entry name" value="P-loop_NTPase"/>
</dbReference>
<dbReference type="InterPro" id="IPR047661">
    <property type="entry name" value="IstB"/>
</dbReference>
<dbReference type="InterPro" id="IPR003593">
    <property type="entry name" value="AAA+_ATPase"/>
</dbReference>
<dbReference type="InterPro" id="IPR002611">
    <property type="entry name" value="IstB_ATP-bd"/>
</dbReference>
<dbReference type="GeneID" id="92800118"/>
<dbReference type="GO" id="GO:0005524">
    <property type="term" value="F:ATP binding"/>
    <property type="evidence" value="ECO:0007669"/>
    <property type="project" value="UniProtKB-KW"/>
</dbReference>
<proteinExistence type="inferred from homology"/>
<dbReference type="RefSeq" id="WP_000993737.1">
    <property type="nucleotide sequence ID" value="NZ_SCLP01000031.1"/>
</dbReference>